<proteinExistence type="inferred from homology"/>
<keyword evidence="6 10" id="KW-0547">Nucleotide-binding</keyword>
<dbReference type="NCBIfam" id="TIGR00125">
    <property type="entry name" value="cyt_tran_rel"/>
    <property type="match status" value="1"/>
</dbReference>
<dbReference type="HAMAP" id="MF_00244">
    <property type="entry name" value="NaMN_adenylyltr"/>
    <property type="match status" value="1"/>
</dbReference>
<dbReference type="NCBIfam" id="TIGR00482">
    <property type="entry name" value="nicotinate (nicotinamide) nucleotide adenylyltransferase"/>
    <property type="match status" value="1"/>
</dbReference>
<dbReference type="SUPFAM" id="SSF52374">
    <property type="entry name" value="Nucleotidylyl transferase"/>
    <property type="match status" value="1"/>
</dbReference>
<keyword evidence="5 10" id="KW-0548">Nucleotidyltransferase</keyword>
<dbReference type="Proteomes" id="UP000885931">
    <property type="component" value="Unassembled WGS sequence"/>
</dbReference>
<keyword evidence="3 10" id="KW-0662">Pyridine nucleotide biosynthesis</keyword>
<name>A0A7C0XC80_UNCW3</name>
<dbReference type="InterPro" id="IPR014729">
    <property type="entry name" value="Rossmann-like_a/b/a_fold"/>
</dbReference>
<dbReference type="CDD" id="cd02165">
    <property type="entry name" value="NMNAT"/>
    <property type="match status" value="1"/>
</dbReference>
<dbReference type="PANTHER" id="PTHR39321:SF3">
    <property type="entry name" value="PHOSPHOPANTETHEINE ADENYLYLTRANSFERASE"/>
    <property type="match status" value="1"/>
</dbReference>
<comment type="function">
    <text evidence="1 10">Catalyzes the reversible adenylation of nicotinate mononucleotide (NaMN) to nicotinic acid adenine dinucleotide (NaAD).</text>
</comment>
<dbReference type="NCBIfam" id="NF000840">
    <property type="entry name" value="PRK00071.1-3"/>
    <property type="match status" value="1"/>
</dbReference>
<evidence type="ECO:0000256" key="9">
    <source>
        <dbReference type="ARBA" id="ARBA00048721"/>
    </source>
</evidence>
<dbReference type="AlphaFoldDB" id="A0A7C0XC80"/>
<evidence type="ECO:0000256" key="2">
    <source>
        <dbReference type="ARBA" id="ARBA00005019"/>
    </source>
</evidence>
<evidence type="ECO:0000256" key="8">
    <source>
        <dbReference type="ARBA" id="ARBA00023027"/>
    </source>
</evidence>
<evidence type="ECO:0000256" key="10">
    <source>
        <dbReference type="HAMAP-Rule" id="MF_00244"/>
    </source>
</evidence>
<evidence type="ECO:0000256" key="1">
    <source>
        <dbReference type="ARBA" id="ARBA00002324"/>
    </source>
</evidence>
<dbReference type="GO" id="GO:0005524">
    <property type="term" value="F:ATP binding"/>
    <property type="evidence" value="ECO:0007669"/>
    <property type="project" value="UniProtKB-KW"/>
</dbReference>
<dbReference type="InterPro" id="IPR004821">
    <property type="entry name" value="Cyt_trans-like"/>
</dbReference>
<dbReference type="Pfam" id="PF01467">
    <property type="entry name" value="CTP_transf_like"/>
    <property type="match status" value="1"/>
</dbReference>
<keyword evidence="8 10" id="KW-0520">NAD</keyword>
<evidence type="ECO:0000313" key="12">
    <source>
        <dbReference type="EMBL" id="HDM89698.1"/>
    </source>
</evidence>
<comment type="similarity">
    <text evidence="10">Belongs to the NadD family.</text>
</comment>
<dbReference type="InterPro" id="IPR005248">
    <property type="entry name" value="NadD/NMNAT"/>
</dbReference>
<comment type="caution">
    <text evidence="12">The sequence shown here is derived from an EMBL/GenBank/DDBJ whole genome shotgun (WGS) entry which is preliminary data.</text>
</comment>
<reference evidence="12" key="1">
    <citation type="journal article" date="2020" name="mSystems">
        <title>Genome- and Community-Level Interaction Insights into Carbon Utilization and Element Cycling Functions of Hydrothermarchaeota in Hydrothermal Sediment.</title>
        <authorList>
            <person name="Zhou Z."/>
            <person name="Liu Y."/>
            <person name="Xu W."/>
            <person name="Pan J."/>
            <person name="Luo Z.H."/>
            <person name="Li M."/>
        </authorList>
    </citation>
    <scope>NUCLEOTIDE SEQUENCE [LARGE SCALE GENOMIC DNA]</scope>
    <source>
        <strain evidence="12">HyVt-237</strain>
    </source>
</reference>
<dbReference type="PANTHER" id="PTHR39321">
    <property type="entry name" value="NICOTINATE-NUCLEOTIDE ADENYLYLTRANSFERASE-RELATED"/>
    <property type="match status" value="1"/>
</dbReference>
<evidence type="ECO:0000256" key="6">
    <source>
        <dbReference type="ARBA" id="ARBA00022741"/>
    </source>
</evidence>
<dbReference type="Gene3D" id="3.40.50.620">
    <property type="entry name" value="HUPs"/>
    <property type="match status" value="1"/>
</dbReference>
<protein>
    <recommendedName>
        <fullName evidence="10">Probable nicotinate-nucleotide adenylyltransferase</fullName>
        <ecNumber evidence="10">2.7.7.18</ecNumber>
    </recommendedName>
    <alternativeName>
        <fullName evidence="10">Deamido-NAD(+) diphosphorylase</fullName>
    </alternativeName>
    <alternativeName>
        <fullName evidence="10">Deamido-NAD(+) pyrophosphorylase</fullName>
    </alternativeName>
    <alternativeName>
        <fullName evidence="10">Nicotinate mononucleotide adenylyltransferase</fullName>
        <shortName evidence="10">NaMN adenylyltransferase</shortName>
    </alternativeName>
</protein>
<dbReference type="UniPathway" id="UPA00253">
    <property type="reaction ID" value="UER00332"/>
</dbReference>
<dbReference type="EMBL" id="DRBW01000023">
    <property type="protein sequence ID" value="HDM89698.1"/>
    <property type="molecule type" value="Genomic_DNA"/>
</dbReference>
<evidence type="ECO:0000256" key="7">
    <source>
        <dbReference type="ARBA" id="ARBA00022840"/>
    </source>
</evidence>
<accession>A0A7C0XC80</accession>
<comment type="pathway">
    <text evidence="2 10">Cofactor biosynthesis; NAD(+) biosynthesis; deamido-NAD(+) from nicotinate D-ribonucleotide: step 1/1.</text>
</comment>
<evidence type="ECO:0000256" key="3">
    <source>
        <dbReference type="ARBA" id="ARBA00022642"/>
    </source>
</evidence>
<dbReference type="EC" id="2.7.7.18" evidence="10"/>
<evidence type="ECO:0000256" key="5">
    <source>
        <dbReference type="ARBA" id="ARBA00022695"/>
    </source>
</evidence>
<feature type="domain" description="Cytidyltransferase-like" evidence="11">
    <location>
        <begin position="6"/>
        <end position="168"/>
    </location>
</feature>
<organism evidence="12">
    <name type="scientific">candidate division WOR-3 bacterium</name>
    <dbReference type="NCBI Taxonomy" id="2052148"/>
    <lineage>
        <taxon>Bacteria</taxon>
        <taxon>Bacteria division WOR-3</taxon>
    </lineage>
</organism>
<keyword evidence="7 10" id="KW-0067">ATP-binding</keyword>
<sequence>MEKIGVFGGRFDPIHTGHLIVALDALEILGLTRVYFLVSYNAPHKESRAGFDDRLEMARLATEDNPQFHPLDIEGRLSLEKSYTYLVMKKLKEELGPEGEYYLLMGADQFNQFRTWYEYRRLAELSYIAVLRRPHQELDESILEELGDRVVTLRTRLIEISSTEIRSRVKEGKSIKYLVPPSVARYIEEKGLYRD</sequence>
<evidence type="ECO:0000256" key="4">
    <source>
        <dbReference type="ARBA" id="ARBA00022679"/>
    </source>
</evidence>
<dbReference type="GO" id="GO:0004515">
    <property type="term" value="F:nicotinate-nucleotide adenylyltransferase activity"/>
    <property type="evidence" value="ECO:0007669"/>
    <property type="project" value="UniProtKB-UniRule"/>
</dbReference>
<comment type="catalytic activity">
    <reaction evidence="9 10">
        <text>nicotinate beta-D-ribonucleotide + ATP + H(+) = deamido-NAD(+) + diphosphate</text>
        <dbReference type="Rhea" id="RHEA:22860"/>
        <dbReference type="ChEBI" id="CHEBI:15378"/>
        <dbReference type="ChEBI" id="CHEBI:30616"/>
        <dbReference type="ChEBI" id="CHEBI:33019"/>
        <dbReference type="ChEBI" id="CHEBI:57502"/>
        <dbReference type="ChEBI" id="CHEBI:58437"/>
        <dbReference type="EC" id="2.7.7.18"/>
    </reaction>
</comment>
<dbReference type="GO" id="GO:0009435">
    <property type="term" value="P:NAD+ biosynthetic process"/>
    <property type="evidence" value="ECO:0007669"/>
    <property type="project" value="UniProtKB-UniRule"/>
</dbReference>
<gene>
    <name evidence="10 12" type="primary">nadD</name>
    <name evidence="12" type="ORF">ENG67_00630</name>
</gene>
<keyword evidence="4 10" id="KW-0808">Transferase</keyword>
<evidence type="ECO:0000259" key="11">
    <source>
        <dbReference type="Pfam" id="PF01467"/>
    </source>
</evidence>